<evidence type="ECO:0000313" key="1">
    <source>
        <dbReference type="EMBL" id="OLQ91679.1"/>
    </source>
</evidence>
<comment type="caution">
    <text evidence="1">The sequence shown here is derived from an EMBL/GenBank/DDBJ whole genome shotgun (WGS) entry which is preliminary data.</text>
</comment>
<sequence>MESTQDYIAALHIGVLKHFKNPQKYRRVFNKLQRHGYAETSLYRVVAQHCEENDVHPDNMLKEFCSAIEAAEKNALALHNTSKYYFLEGSVSEIKMTKEDRELFMCPDCHHITNKQRKHANYGTCDPCGKARAKAYYDDQKKNKPTKMNAEQAALHQANQNFQRKQLAKKQLGLDGNNSVTDKELEQVRAIQHHQEAPVQPPEPVQEVEITQPAIPDLTPYMEDTEDYMEEPKVIPKEDPYINLSTSQSIGHDMEMTIKLPFTKITHLLDLIGDYIIEEKPVDAKAGECAKCKELEELEAATRPD</sequence>
<dbReference type="EMBL" id="MJMH01000172">
    <property type="protein sequence ID" value="OLQ91679.1"/>
    <property type="molecule type" value="Genomic_DNA"/>
</dbReference>
<organism evidence="1 2">
    <name type="scientific">Vibrio panuliri</name>
    <dbReference type="NCBI Taxonomy" id="1381081"/>
    <lineage>
        <taxon>Bacteria</taxon>
        <taxon>Pseudomonadati</taxon>
        <taxon>Pseudomonadota</taxon>
        <taxon>Gammaproteobacteria</taxon>
        <taxon>Vibrionales</taxon>
        <taxon>Vibrionaceae</taxon>
        <taxon>Vibrio</taxon>
    </lineage>
</organism>
<gene>
    <name evidence="1" type="ORF">BIY20_09760</name>
</gene>
<name>A0ABX3FFN3_9VIBR</name>
<keyword evidence="2" id="KW-1185">Reference proteome</keyword>
<accession>A0ABX3FFN3</accession>
<proteinExistence type="predicted"/>
<protein>
    <submittedName>
        <fullName evidence="1">Uncharacterized protein</fullName>
    </submittedName>
</protein>
<evidence type="ECO:0000313" key="2">
    <source>
        <dbReference type="Proteomes" id="UP000186039"/>
    </source>
</evidence>
<reference evidence="1 2" key="1">
    <citation type="submission" date="2016-09" db="EMBL/GenBank/DDBJ databases">
        <title>Genomic Taxonomy of the Vibrionaceae.</title>
        <authorList>
            <person name="Gonzalez-Castillo A."/>
            <person name="Gomez-Gil B."/>
            <person name="Enciso-Ibarra K."/>
        </authorList>
    </citation>
    <scope>NUCLEOTIDE SEQUENCE [LARGE SCALE GENOMIC DNA]</scope>
    <source>
        <strain evidence="1 2">CAIM 1902</strain>
    </source>
</reference>
<dbReference type="RefSeq" id="WP_075715053.1">
    <property type="nucleotide sequence ID" value="NZ_AP019656.1"/>
</dbReference>
<dbReference type="Proteomes" id="UP000186039">
    <property type="component" value="Unassembled WGS sequence"/>
</dbReference>